<sequence length="236" mass="27881">MKNIIILSPSKEMDWNSGKENIDLDETSLKIINEIKKFRKEELADFFKIDSELAQRVFTAYKEIDKSTAKNAIDTYNGLAFRQFDSEVLHYDFTKNHLLILSALYGPVGPQNKINPYRLDFSKNLKIEDTNLKKIQKENFNDKLKGCRIYNLASKEFSTLLDKKKMGEWVEIEFYDDFENNKKTHSATSKKLRGQLANYILKNESFDEEIFKNFKFEGYKFSDNSKEKFYVYENKI</sequence>
<name>A0ABS6FGU0_9FIRM</name>
<accession>A0ABS6FGU0</accession>
<dbReference type="PANTHER" id="PTHR30283:SF4">
    <property type="entry name" value="PEROXIDE STRESS RESISTANCE PROTEIN YAAA"/>
    <property type="match status" value="1"/>
</dbReference>
<evidence type="ECO:0000313" key="1">
    <source>
        <dbReference type="EMBL" id="MBU5669374.1"/>
    </source>
</evidence>
<reference evidence="1 2" key="1">
    <citation type="submission" date="2021-06" db="EMBL/GenBank/DDBJ databases">
        <authorList>
            <person name="Sun Q."/>
            <person name="Li D."/>
        </authorList>
    </citation>
    <scope>NUCLEOTIDE SEQUENCE [LARGE SCALE GENOMIC DNA]</scope>
    <source>
        <strain evidence="1 2">MSJ-1</strain>
    </source>
</reference>
<dbReference type="InterPro" id="IPR005583">
    <property type="entry name" value="YaaA"/>
</dbReference>
<dbReference type="Pfam" id="PF03883">
    <property type="entry name" value="H2O2_YaaD"/>
    <property type="match status" value="1"/>
</dbReference>
<gene>
    <name evidence="1" type="ORF">KQI68_05920</name>
</gene>
<dbReference type="Proteomes" id="UP000783742">
    <property type="component" value="Unassembled WGS sequence"/>
</dbReference>
<dbReference type="RefSeq" id="WP_216549211.1">
    <property type="nucleotide sequence ID" value="NZ_JAHLQO010000004.1"/>
</dbReference>
<evidence type="ECO:0000313" key="2">
    <source>
        <dbReference type="Proteomes" id="UP000783742"/>
    </source>
</evidence>
<dbReference type="EMBL" id="JAHLQO010000004">
    <property type="protein sequence ID" value="MBU5669374.1"/>
    <property type="molecule type" value="Genomic_DNA"/>
</dbReference>
<organism evidence="1 2">
    <name type="scientific">Peptoniphilus ovalis</name>
    <dbReference type="NCBI Taxonomy" id="2841503"/>
    <lineage>
        <taxon>Bacteria</taxon>
        <taxon>Bacillati</taxon>
        <taxon>Bacillota</taxon>
        <taxon>Tissierellia</taxon>
        <taxon>Tissierellales</taxon>
        <taxon>Peptoniphilaceae</taxon>
        <taxon>Peptoniphilus</taxon>
    </lineage>
</organism>
<proteinExistence type="predicted"/>
<comment type="caution">
    <text evidence="1">The sequence shown here is derived from an EMBL/GenBank/DDBJ whole genome shotgun (WGS) entry which is preliminary data.</text>
</comment>
<dbReference type="PANTHER" id="PTHR30283">
    <property type="entry name" value="PEROXIDE STRESS RESPONSE PROTEIN YAAA"/>
    <property type="match status" value="1"/>
</dbReference>
<protein>
    <submittedName>
        <fullName evidence="1">YaaA family protein</fullName>
    </submittedName>
</protein>
<keyword evidence="2" id="KW-1185">Reference proteome</keyword>